<reference evidence="1 3" key="3">
    <citation type="journal article" date="2024" name="Syst. Appl. Microbiol.">
        <title>Helicobacter cappadocius sp. nov., from lizards: The first psychrotrophic Helicobacter species.</title>
        <authorList>
            <person name="Aydin F."/>
            <person name="Tarhane S."/>
            <person name="Karakaya E."/>
            <person name="Abay S."/>
            <person name="Kayman T."/>
            <person name="Guran O."/>
            <person name="Bozkurt E."/>
            <person name="Uzum N."/>
            <person name="Avci A."/>
            <person name="Olgun K."/>
            <person name="Jablonski D."/>
            <person name="Guran C."/>
            <person name="Burcin Saticioglu I."/>
        </authorList>
    </citation>
    <scope>NUCLEOTIDE SEQUENCE [LARGE SCALE GENOMIC DNA]</scope>
    <source>
        <strain evidence="1">Faydin-H75</strain>
        <strain evidence="3">faydin-H76</strain>
    </source>
</reference>
<evidence type="ECO:0000313" key="3">
    <source>
        <dbReference type="Proteomes" id="UP001177258"/>
    </source>
</evidence>
<dbReference type="Proteomes" id="UP001240777">
    <property type="component" value="Unassembled WGS sequence"/>
</dbReference>
<gene>
    <name evidence="1" type="ORF">Q5I04_06515</name>
    <name evidence="2" type="ORF">Q5I06_06845</name>
</gene>
<dbReference type="RefSeq" id="WP_305517404.1">
    <property type="nucleotide sequence ID" value="NZ_JAUPEV010000010.1"/>
</dbReference>
<evidence type="ECO:0000313" key="1">
    <source>
        <dbReference type="EMBL" id="MDO7253561.1"/>
    </source>
</evidence>
<dbReference type="EMBL" id="JAUPEV010000010">
    <property type="protein sequence ID" value="MDO7253561.1"/>
    <property type="molecule type" value="Genomic_DNA"/>
</dbReference>
<evidence type="ECO:0000313" key="4">
    <source>
        <dbReference type="Proteomes" id="UP001240777"/>
    </source>
</evidence>
<dbReference type="EMBL" id="JAUYZK010000010">
    <property type="protein sequence ID" value="MDP2539489.1"/>
    <property type="molecule type" value="Genomic_DNA"/>
</dbReference>
<protein>
    <submittedName>
        <fullName evidence="2">Uncharacterized protein</fullName>
    </submittedName>
</protein>
<proteinExistence type="predicted"/>
<name>A0AA90PTY1_9HELI</name>
<comment type="caution">
    <text evidence="2">The sequence shown here is derived from an EMBL/GenBank/DDBJ whole genome shotgun (WGS) entry which is preliminary data.</text>
</comment>
<dbReference type="AlphaFoldDB" id="A0AA90PTY1"/>
<reference evidence="2 4" key="1">
    <citation type="submission" date="2023-07" db="EMBL/GenBank/DDBJ databases">
        <title>Unpublished Manusciprt.</title>
        <authorList>
            <person name="Aydin F."/>
            <person name="Tarhane S."/>
            <person name="Saticioglu I.B."/>
            <person name="Karakaya E."/>
            <person name="Abay S."/>
            <person name="Guran O."/>
            <person name="Bozkurt E."/>
            <person name="Uzum N."/>
            <person name="Olgun K."/>
            <person name="Jablonski D."/>
        </authorList>
    </citation>
    <scope>NUCLEOTIDE SEQUENCE</scope>
    <source>
        <strain evidence="4">faydin-H75</strain>
        <strain evidence="2">Faydin-H76</strain>
    </source>
</reference>
<organism evidence="2 3">
    <name type="scientific">Helicobacter cappadocius</name>
    <dbReference type="NCBI Taxonomy" id="3063998"/>
    <lineage>
        <taxon>Bacteria</taxon>
        <taxon>Pseudomonadati</taxon>
        <taxon>Campylobacterota</taxon>
        <taxon>Epsilonproteobacteria</taxon>
        <taxon>Campylobacterales</taxon>
        <taxon>Helicobacteraceae</taxon>
        <taxon>Helicobacter</taxon>
    </lineage>
</organism>
<reference evidence="1" key="2">
    <citation type="submission" date="2023-07" db="EMBL/GenBank/DDBJ databases">
        <authorList>
            <person name="Aydin F."/>
            <person name="Tarhane S."/>
            <person name="Saticioglu I.B."/>
            <person name="Karakaya E."/>
            <person name="Abay S."/>
            <person name="Guran O."/>
            <person name="Bozkurt E."/>
            <person name="Uzum N."/>
            <person name="Olgun K."/>
            <person name="Jablonski D."/>
        </authorList>
    </citation>
    <scope>NUCLEOTIDE SEQUENCE</scope>
    <source>
        <strain evidence="1">Faydin-H75</strain>
    </source>
</reference>
<keyword evidence="4" id="KW-1185">Reference proteome</keyword>
<accession>A0AA90PTY1</accession>
<sequence>MKTNEDKIDFEDLALEVIDMLGVALHFAGVKTECIEQAIDAYLEELDNLDEDTSYGQKEIIEVIKSLKIKRKELFKA</sequence>
<dbReference type="Proteomes" id="UP001177258">
    <property type="component" value="Unassembled WGS sequence"/>
</dbReference>
<evidence type="ECO:0000313" key="2">
    <source>
        <dbReference type="EMBL" id="MDP2539489.1"/>
    </source>
</evidence>